<feature type="domain" description="Bacterial Ig-like" evidence="2">
    <location>
        <begin position="1882"/>
        <end position="1967"/>
    </location>
</feature>
<dbReference type="RefSeq" id="WP_145272921.1">
    <property type="nucleotide sequence ID" value="NZ_CP036426.1"/>
</dbReference>
<dbReference type="InterPro" id="IPR032109">
    <property type="entry name" value="Big_3_5"/>
</dbReference>
<evidence type="ECO:0000313" key="4">
    <source>
        <dbReference type="Proteomes" id="UP000317835"/>
    </source>
</evidence>
<dbReference type="GO" id="GO:0006508">
    <property type="term" value="P:proteolysis"/>
    <property type="evidence" value="ECO:0007669"/>
    <property type="project" value="UniProtKB-KW"/>
</dbReference>
<dbReference type="InterPro" id="IPR013783">
    <property type="entry name" value="Ig-like_fold"/>
</dbReference>
<name>A0A518H6V1_9BACT</name>
<protein>
    <submittedName>
        <fullName evidence="3">Extracellular serine protease</fullName>
        <ecNumber evidence="3">3.4.21.-</ecNumber>
    </submittedName>
</protein>
<dbReference type="OrthoDB" id="279956at2"/>
<dbReference type="Pfam" id="PF12951">
    <property type="entry name" value="PATR"/>
    <property type="match status" value="11"/>
</dbReference>
<sequence length="2606" mass="256066">MLRNGAAIPDASAVSLTAPAVLELNNANETIFGLSFTGGAVTTGSNILTIDSGGFITSNASSTTASISGNLSFGGPNNFLTVADGTTASGVDLEISAVVSSGNNILKDGAGTLALSGANTYSGGTNINAGVLAISNDAGAGIGIVNILATGTLDLSGGITVANNLFVASSSTAISNSSGDNTLSGPMDLGVNATFDVSASSSLTISGIINDNGNGYGVNKNGAGILILDETNTYLDSTSLNAGTLIVNGSIADVSVASGATLGGSGTVSGVTVNAGGTISPGNSPGILSTGNVAFESGSAFVVELDGTTVGTQYDQLDVTGTVGLGNATLVVELGFTPTIGDEFIIINNDDADAVTGTFGGLAEGTTFQDGVYEFTITYVGGSNDNDVVLTLTSITYTWDGGGGDSNWTTAANWLDDVAPTAGSSLVFADQAARLSNTNDFAGNTNFANITIAGAGYSLSGNVIDLDGTIAATYGMGTSTITLDVRMTDSITIDVADGGTLVMENVISFDNPGDLYGVTKDGSGTLRYTGSSANSYNGGTTINAGTLVLAKPDDVIASNGSVIVGDNTTGALLQVAGNNQFWVGSDVTVNEGSTFDVGSYVQHISNLNLQGSTVDIDTGGILSTFVGVNTFATTNNVTSVIQGLGALEIDNSSNTFTIADDAETLIDLRISTILQSSISNGGIIKAGTGILELSGSNTFGGDISVSAGAIQAENDAALGTTDGDTTVAAGASVFFSGSGLSIAEDFTIDGLGLATSGALGTLSGDTTLTGAITMAGDSQIGASVSATLTINGVIDDGGDSFDLSMVSHSSGRVVLGGSNLFDGDVTASSGTLEVVNDNALGDPTTSTSVNVNSGASLGLSGGITLPGTKIIVLEGLTAPDSSKIVNVFGDNTIAGDISIIGGNNVSFAVGSGNTLTLAGTISGSRDFDKNGTGTLVLSGTSTHTGNVNVGDGLLLVNGSVATSNLVFVDGTVGGTGELPAVSISSIGTLAPGNSPDILSSGDVTFVSGSNYNVDLDGTDVGSQYDRLVASGSVDLGSSTLNVSLGFAPSIGDTFTIIDKDSLGAITGTFNGLAEGSTFELGNVEFTITYAGGDGNDVVLTVTDVSFVWSGASDDGREWSIGENWVGGVAPTAGSRLIFAASPVRTESTNDFASGTVFHSITIAGAGYDIYGNGIDLVAGIETTYSSGTSSFDLATELTEAQSLEVAAGGTLNFTGALAGSVLLTKAGGGTLVLSNLGNEAGLTGGIVVDGGVLSAANDDALPAGTITLNQDASLTVTGTTTIDNSIALAGLNVVVFVSSGHSVGISGIILELIAVRDLYKAGGGTLNLSAANTYTGGSFVVAGTLSFSGGLAISDGSAVTVASGATLRLLDSETIGSLAGAGSVDLDTFVLTTGDNNTSTTFSGVISGSGGLTKSGLGTFTLSGTNTYTGATTIQGNTLLVSGGSAIADSSAVSVASGASLNLASSEAIGSLAGAGSVTLNANTLTAGGDGSSTTFSGGIAGTGGLTKAGAGTMTLSGTNTYTGATAINAGTLLASGGAAIADTSAVSVSSGASLNLASSEAIGSLAGAGTVLTNATLTTGGNNSSTTFAGGITGVGMLSKVGSGTLTLSGVNTYTDGTDVEGGTLLVDGSIASGSMVWVQDSTTLGGSGLVPSLRVRTGGTVAPGASAGLLTAHSVVFEAGSILEMELGGAAVGTQYDQLQVTESVDLDDASLEMSFIDGFIPTGGQQFTLINYTGIGAISGTFLGLPEGATLSVDGVLFSISYVGGDGNDVVATALISPSMLVASSSNPAVFGSTIVFSAAFSGPEGTPTGTATLSIDGIDRQTVSLVDGQATFDPIGGLAVGSYVVTIGYSGDSNYSSSTGTLAGGQQVILASTTTSVVAAPNPSTYSQSVTFTATVGAAVGVPTGMVEFFDGGTSLGTATLDGSGLASLVVSNLAVGTHQITASYLGDGSYLPSTDETPVSQVVDRIGTVSTIASATNPSVFGQSVTFIATVSATFGASVPTGTVAFLDGTTVLGTAVLDGSGVAVFSTSGLDVGGRTITASYLGGTEYGTSSSSPVVQGVNHAGVSLAVTRGTASPVVGQPIAYMLDASAIAPGAGTPGGLVEVLINGTPEDAVLLDANGRGTFSLTFDAAGGFVVSFRYLGDANFAASGSPVDSPIEVGATGTVATLTTSAGSSVVGQPVTLIASVAPIAPGSGTPTGLVTFFSGSTELGSAMLVDGTATLTVDGLPFGGNELRAVFGETADYLGSTSASLPFAVGVVLGDYDGDGVADLALYEYLPALGSGRFDILLSSGGTLSAMMGGEGDIPVVGDFDGDGRSDMAVFSPNFGGDAATWTIQRSGDGVRQVIAFGAANLVDVPAPADYDGDGVTDIATFRADSDVTPGAAEWFILPSSDPMAAYSVLFGASGGMDVPVPADYDGDGLADVATFRADSDVTPGAAEWFILPSSDPMAAYSVLFGASGGMDVPVPADYDGDGLADVATFRSNSDLDANTAQWFVLGSGGSGGTGMVDLGAPGSVDAAGDYDGDGRADLASFDRILGEWRIRPFAGGTVEATTFGPRGPRVVPVLSSIDDRLDTAEGTGMDGDTIDEVLAGLDRFDVDGR</sequence>
<dbReference type="EMBL" id="CP036426">
    <property type="protein sequence ID" value="QDV36524.1"/>
    <property type="molecule type" value="Genomic_DNA"/>
</dbReference>
<evidence type="ECO:0000259" key="2">
    <source>
        <dbReference type="Pfam" id="PF16640"/>
    </source>
</evidence>
<dbReference type="GO" id="GO:0008233">
    <property type="term" value="F:peptidase activity"/>
    <property type="evidence" value="ECO:0007669"/>
    <property type="project" value="UniProtKB-KW"/>
</dbReference>
<feature type="domain" description="Bacterial Ig-like" evidence="2">
    <location>
        <begin position="1786"/>
        <end position="1865"/>
    </location>
</feature>
<accession>A0A518H6V1</accession>
<feature type="domain" description="Bacterial Ig-like" evidence="2">
    <location>
        <begin position="2173"/>
        <end position="2261"/>
    </location>
</feature>
<dbReference type="InterPro" id="IPR028994">
    <property type="entry name" value="Integrin_alpha_N"/>
</dbReference>
<dbReference type="EC" id="3.4.21.-" evidence="3"/>
<keyword evidence="3" id="KW-0378">Hydrolase</keyword>
<reference evidence="3 4" key="1">
    <citation type="submission" date="2019-02" db="EMBL/GenBank/DDBJ databases">
        <title>Deep-cultivation of Planctomycetes and their phenomic and genomic characterization uncovers novel biology.</title>
        <authorList>
            <person name="Wiegand S."/>
            <person name="Jogler M."/>
            <person name="Boedeker C."/>
            <person name="Pinto D."/>
            <person name="Vollmers J."/>
            <person name="Rivas-Marin E."/>
            <person name="Kohn T."/>
            <person name="Peeters S.H."/>
            <person name="Heuer A."/>
            <person name="Rast P."/>
            <person name="Oberbeckmann S."/>
            <person name="Bunk B."/>
            <person name="Jeske O."/>
            <person name="Meyerdierks A."/>
            <person name="Storesund J.E."/>
            <person name="Kallscheuer N."/>
            <person name="Luecker S."/>
            <person name="Lage O.M."/>
            <person name="Pohl T."/>
            <person name="Merkel B.J."/>
            <person name="Hornburger P."/>
            <person name="Mueller R.-W."/>
            <person name="Bruemmer F."/>
            <person name="Labrenz M."/>
            <person name="Spormann A.M."/>
            <person name="Op den Camp H."/>
            <person name="Overmann J."/>
            <person name="Amann R."/>
            <person name="Jetten M.S.M."/>
            <person name="Mascher T."/>
            <person name="Medema M.H."/>
            <person name="Devos D.P."/>
            <person name="Kaster A.-K."/>
            <person name="Ovreas L."/>
            <person name="Rohde M."/>
            <person name="Galperin M.Y."/>
            <person name="Jogler C."/>
        </authorList>
    </citation>
    <scope>NUCLEOTIDE SEQUENCE [LARGE SCALE GENOMIC DNA]</scope>
    <source>
        <strain evidence="3 4">ElP</strain>
    </source>
</reference>
<dbReference type="Pfam" id="PF16640">
    <property type="entry name" value="Big_3_5"/>
    <property type="match status" value="4"/>
</dbReference>
<dbReference type="InterPro" id="IPR012332">
    <property type="entry name" value="Autotransporter_pectin_lyase_C"/>
</dbReference>
<proteinExistence type="predicted"/>
<evidence type="ECO:0000256" key="1">
    <source>
        <dbReference type="ARBA" id="ARBA00022729"/>
    </source>
</evidence>
<dbReference type="KEGG" id="tpla:ElP_44500"/>
<feature type="domain" description="Bacterial Ig-like" evidence="2">
    <location>
        <begin position="1979"/>
        <end position="2065"/>
    </location>
</feature>
<dbReference type="InterPro" id="IPR013425">
    <property type="entry name" value="Autotrns_rpt"/>
</dbReference>
<dbReference type="Gene3D" id="2.160.20.20">
    <property type="match status" value="1"/>
</dbReference>
<evidence type="ECO:0000313" key="3">
    <source>
        <dbReference type="EMBL" id="QDV36524.1"/>
    </source>
</evidence>
<keyword evidence="3" id="KW-0645">Protease</keyword>
<gene>
    <name evidence="3" type="ORF">ElP_44500</name>
</gene>
<keyword evidence="1" id="KW-0732">Signal</keyword>
<dbReference type="Gene3D" id="2.40.128.340">
    <property type="match status" value="2"/>
</dbReference>
<organism evidence="3 4">
    <name type="scientific">Tautonia plasticadhaerens</name>
    <dbReference type="NCBI Taxonomy" id="2527974"/>
    <lineage>
        <taxon>Bacteria</taxon>
        <taxon>Pseudomonadati</taxon>
        <taxon>Planctomycetota</taxon>
        <taxon>Planctomycetia</taxon>
        <taxon>Isosphaerales</taxon>
        <taxon>Isosphaeraceae</taxon>
        <taxon>Tautonia</taxon>
    </lineage>
</organism>
<dbReference type="Proteomes" id="UP000317835">
    <property type="component" value="Chromosome"/>
</dbReference>
<dbReference type="NCBIfam" id="TIGR02601">
    <property type="entry name" value="autotrns_rpt"/>
    <property type="match status" value="8"/>
</dbReference>
<dbReference type="Gene3D" id="2.60.40.10">
    <property type="entry name" value="Immunoglobulins"/>
    <property type="match status" value="5"/>
</dbReference>
<dbReference type="SUPFAM" id="SSF51126">
    <property type="entry name" value="Pectin lyase-like"/>
    <property type="match status" value="4"/>
</dbReference>
<keyword evidence="4" id="KW-1185">Reference proteome</keyword>
<dbReference type="InterPro" id="IPR011050">
    <property type="entry name" value="Pectin_lyase_fold/virulence"/>
</dbReference>
<dbReference type="SUPFAM" id="SSF69318">
    <property type="entry name" value="Integrin alpha N-terminal domain"/>
    <property type="match status" value="1"/>
</dbReference>